<keyword evidence="5" id="KW-1133">Transmembrane helix</keyword>
<evidence type="ECO:0000256" key="2">
    <source>
        <dbReference type="ARBA" id="ARBA00022448"/>
    </source>
</evidence>
<dbReference type="EMBL" id="CAJNOC010000791">
    <property type="protein sequence ID" value="CAF0803389.1"/>
    <property type="molecule type" value="Genomic_DNA"/>
</dbReference>
<dbReference type="GO" id="GO:0015280">
    <property type="term" value="F:ligand-gated sodium channel activity"/>
    <property type="evidence" value="ECO:0007669"/>
    <property type="project" value="TreeGrafter"/>
</dbReference>
<dbReference type="PRINTS" id="PR01078">
    <property type="entry name" value="AMINACHANNEL"/>
</dbReference>
<evidence type="ECO:0000256" key="4">
    <source>
        <dbReference type="ARBA" id="ARBA00022692"/>
    </source>
</evidence>
<keyword evidence="2 11" id="KW-0813">Transport</keyword>
<evidence type="ECO:0000256" key="6">
    <source>
        <dbReference type="ARBA" id="ARBA00023053"/>
    </source>
</evidence>
<protein>
    <submittedName>
        <fullName evidence="12">Uncharacterized protein</fullName>
    </submittedName>
</protein>
<name>A0A813T080_9BILA</name>
<keyword evidence="6" id="KW-0915">Sodium</keyword>
<evidence type="ECO:0000313" key="12">
    <source>
        <dbReference type="EMBL" id="CAF0803389.1"/>
    </source>
</evidence>
<keyword evidence="13" id="KW-1185">Reference proteome</keyword>
<evidence type="ECO:0000256" key="9">
    <source>
        <dbReference type="ARBA" id="ARBA00023201"/>
    </source>
</evidence>
<accession>A0A813T080</accession>
<gene>
    <name evidence="12" type="ORF">OXX778_LOCUS6589</name>
</gene>
<keyword evidence="7 11" id="KW-0406">Ion transport</keyword>
<dbReference type="GO" id="GO:0005886">
    <property type="term" value="C:plasma membrane"/>
    <property type="evidence" value="ECO:0007669"/>
    <property type="project" value="TreeGrafter"/>
</dbReference>
<dbReference type="PANTHER" id="PTHR11690">
    <property type="entry name" value="AMILORIDE-SENSITIVE SODIUM CHANNEL-RELATED"/>
    <property type="match status" value="1"/>
</dbReference>
<dbReference type="Pfam" id="PF00858">
    <property type="entry name" value="ASC"/>
    <property type="match status" value="1"/>
</dbReference>
<evidence type="ECO:0000256" key="10">
    <source>
        <dbReference type="ARBA" id="ARBA00023303"/>
    </source>
</evidence>
<comment type="similarity">
    <text evidence="11">Belongs to the amiloride-sensitive sodium channel (TC 1.A.6) family.</text>
</comment>
<evidence type="ECO:0000313" key="13">
    <source>
        <dbReference type="Proteomes" id="UP000663879"/>
    </source>
</evidence>
<comment type="subcellular location">
    <subcellularLocation>
        <location evidence="1">Membrane</location>
        <topology evidence="1">Multi-pass membrane protein</topology>
    </subcellularLocation>
</comment>
<organism evidence="12 13">
    <name type="scientific">Brachionus calyciflorus</name>
    <dbReference type="NCBI Taxonomy" id="104777"/>
    <lineage>
        <taxon>Eukaryota</taxon>
        <taxon>Metazoa</taxon>
        <taxon>Spiralia</taxon>
        <taxon>Gnathifera</taxon>
        <taxon>Rotifera</taxon>
        <taxon>Eurotatoria</taxon>
        <taxon>Monogononta</taxon>
        <taxon>Pseudotrocha</taxon>
        <taxon>Ploima</taxon>
        <taxon>Brachionidae</taxon>
        <taxon>Brachionus</taxon>
    </lineage>
</organism>
<proteinExistence type="inferred from homology"/>
<dbReference type="AlphaFoldDB" id="A0A813T080"/>
<comment type="caution">
    <text evidence="12">The sequence shown here is derived from an EMBL/GenBank/DDBJ whole genome shotgun (WGS) entry which is preliminary data.</text>
</comment>
<sequence>MKKTLSNEIKKIILDNIESSTSHGFPNIVRSESYILKFMWTLCLLISSGYCAYCLTKSFQDYFSYETDTQLKFKRVSQIEFPTITFCNKFSIDLNKGNEFTELEKKGFNKLKYSIPDFTRFNDFYKDIDYYFKNQTMYNLKNLSYFGFDIDKMLLNCNFNFKECNSSNFELFLSSTYGFCYQFNADKSNIRKVSSPGKQAGLSLELFIGYPSADYDLYRSYGAHLFIHNSSTIPSSEFDGISLSTGHETDIVMSKTLFQKLPKPFSDCVQDSNSTESFDSDVYKETIRKFGQYEQKACINLCFHKSIFDLCGCYYPDANIIQSTELMCNKSVNKDCIIPFVSNYGESEESTKCFENCPEECESVKYSLQMSHANYPTPSYTDFFMAYDALIKKGARNFTSYSNVKESILAVNVYFDDIGYTFVEEKPSKTIEQLVADIGGFLGLCIGISFLSIAEIFDSILKVILLFFQKKSDTVNPKNINF</sequence>
<evidence type="ECO:0000256" key="5">
    <source>
        <dbReference type="ARBA" id="ARBA00022989"/>
    </source>
</evidence>
<evidence type="ECO:0000256" key="1">
    <source>
        <dbReference type="ARBA" id="ARBA00004141"/>
    </source>
</evidence>
<dbReference type="Gene3D" id="2.60.470.10">
    <property type="entry name" value="Acid-sensing ion channels like domains"/>
    <property type="match status" value="1"/>
</dbReference>
<evidence type="ECO:0000256" key="11">
    <source>
        <dbReference type="RuleBase" id="RU000679"/>
    </source>
</evidence>
<keyword evidence="10 11" id="KW-0407">Ion channel</keyword>
<keyword evidence="9 11" id="KW-0739">Sodium transport</keyword>
<evidence type="ECO:0000256" key="3">
    <source>
        <dbReference type="ARBA" id="ARBA00022461"/>
    </source>
</evidence>
<evidence type="ECO:0000256" key="8">
    <source>
        <dbReference type="ARBA" id="ARBA00023136"/>
    </source>
</evidence>
<dbReference type="Gene3D" id="1.10.287.770">
    <property type="entry name" value="YojJ-like"/>
    <property type="match status" value="1"/>
</dbReference>
<keyword evidence="8" id="KW-0472">Membrane</keyword>
<dbReference type="PANTHER" id="PTHR11690:SF248">
    <property type="entry name" value="PICKPOCKET 17, ISOFORM A"/>
    <property type="match status" value="1"/>
</dbReference>
<dbReference type="Proteomes" id="UP000663879">
    <property type="component" value="Unassembled WGS sequence"/>
</dbReference>
<dbReference type="OrthoDB" id="6021021at2759"/>
<dbReference type="InterPro" id="IPR001873">
    <property type="entry name" value="ENaC"/>
</dbReference>
<evidence type="ECO:0000256" key="7">
    <source>
        <dbReference type="ARBA" id="ARBA00023065"/>
    </source>
</evidence>
<keyword evidence="4 11" id="KW-0812">Transmembrane</keyword>
<keyword evidence="3 11" id="KW-0894">Sodium channel</keyword>
<reference evidence="12" key="1">
    <citation type="submission" date="2021-02" db="EMBL/GenBank/DDBJ databases">
        <authorList>
            <person name="Nowell W R."/>
        </authorList>
    </citation>
    <scope>NUCLEOTIDE SEQUENCE</scope>
    <source>
        <strain evidence="12">Ploen Becks lab</strain>
    </source>
</reference>